<dbReference type="OrthoDB" id="300641at2759"/>
<name>A0A8S1N2M0_9CILI</name>
<evidence type="ECO:0000256" key="1">
    <source>
        <dbReference type="SAM" id="SignalP"/>
    </source>
</evidence>
<feature type="signal peptide" evidence="1">
    <location>
        <begin position="1"/>
        <end position="22"/>
    </location>
</feature>
<organism evidence="2 3">
    <name type="scientific">Paramecium sonneborni</name>
    <dbReference type="NCBI Taxonomy" id="65129"/>
    <lineage>
        <taxon>Eukaryota</taxon>
        <taxon>Sar</taxon>
        <taxon>Alveolata</taxon>
        <taxon>Ciliophora</taxon>
        <taxon>Intramacronucleata</taxon>
        <taxon>Oligohymenophorea</taxon>
        <taxon>Peniculida</taxon>
        <taxon>Parameciidae</taxon>
        <taxon>Paramecium</taxon>
    </lineage>
</organism>
<evidence type="ECO:0000313" key="3">
    <source>
        <dbReference type="Proteomes" id="UP000692954"/>
    </source>
</evidence>
<dbReference type="CDD" id="cd00064">
    <property type="entry name" value="FU"/>
    <property type="match status" value="1"/>
</dbReference>
<dbReference type="InterPro" id="IPR006212">
    <property type="entry name" value="Furin_repeat"/>
</dbReference>
<evidence type="ECO:0000313" key="2">
    <source>
        <dbReference type="EMBL" id="CAD8084361.1"/>
    </source>
</evidence>
<evidence type="ECO:0008006" key="4">
    <source>
        <dbReference type="Google" id="ProtNLM"/>
    </source>
</evidence>
<feature type="chain" id="PRO_5035825857" description="Insulin-like growth factor binding protein, N-terminal" evidence="1">
    <location>
        <begin position="23"/>
        <end position="553"/>
    </location>
</feature>
<reference evidence="2" key="1">
    <citation type="submission" date="2021-01" db="EMBL/GenBank/DDBJ databases">
        <authorList>
            <consortium name="Genoscope - CEA"/>
            <person name="William W."/>
        </authorList>
    </citation>
    <scope>NUCLEOTIDE SEQUENCE</scope>
</reference>
<keyword evidence="1" id="KW-0732">Signal</keyword>
<dbReference type="AlphaFoldDB" id="A0A8S1N2M0"/>
<accession>A0A8S1N2M0</accession>
<dbReference type="EMBL" id="CAJJDN010000046">
    <property type="protein sequence ID" value="CAD8084361.1"/>
    <property type="molecule type" value="Genomic_DNA"/>
</dbReference>
<gene>
    <name evidence="2" type="ORF">PSON_ATCC_30995.1.T0460232</name>
</gene>
<sequence>MEQHPNSRIALIIILLFLGCLSQIFCFQSYEEAILSSSIEVLEQSVNVDNSVDGNTYGIGFWSMSVPLMNNKQNIDFDNPYDSSKGEFGQLLMLMQDSETKSNSILVSLYLDYENLKVQHKVQIIDQLSTQMLIFKFDGLVYEGKWIFNLILIQPKLQMVLVQMSDQEKQTVEFNSETQLNLKFILGGRGYINDMNLNTFKGVLSRLIFIPSLFYTETTFDDLIKNNIIPQKKEGEKIINIVFGLHIFDGTYAQQQTIDQYGNKYILSGWAKYIIKDGDDKQYTLLRMTAFLNYEHEIQLGDELFMIEVFLSNSNPEQTKMIVNADAFSMPIQQSFQSQFDSTFQGSQNSNYQIVQSKRIFQNLNNKQYYEGLQQWHYIQYEYGRSNSQERMLFQSQFYNELGLITESLGNDIFGGSFTNYKFYLFFGRDNFNNNLLQAEIYDFKISFNYNEDKEFIQYCHNTCLTCDGPLYNNCLSCDENQHRYFQIDTFQCRCLQGYFEFEQGKCTDQFYSSISLSEDIIENPFSIINQLYIVFRMLLLLQNMVYKTSLQI</sequence>
<protein>
    <recommendedName>
        <fullName evidence="4">Insulin-like growth factor binding protein, N-terminal</fullName>
    </recommendedName>
</protein>
<dbReference type="Proteomes" id="UP000692954">
    <property type="component" value="Unassembled WGS sequence"/>
</dbReference>
<keyword evidence="3" id="KW-1185">Reference proteome</keyword>
<comment type="caution">
    <text evidence="2">The sequence shown here is derived from an EMBL/GenBank/DDBJ whole genome shotgun (WGS) entry which is preliminary data.</text>
</comment>
<proteinExistence type="predicted"/>